<evidence type="ECO:0000313" key="3">
    <source>
        <dbReference type="EMBL" id="KAF3531023.1"/>
    </source>
</evidence>
<proteinExistence type="predicted"/>
<dbReference type="EMBL" id="QGKV02001507">
    <property type="protein sequence ID" value="KAF3531023.1"/>
    <property type="molecule type" value="Genomic_DNA"/>
</dbReference>
<feature type="region of interest" description="Disordered" evidence="1">
    <location>
        <begin position="1"/>
        <end position="29"/>
    </location>
</feature>
<sequence>MSREDSLATAMLRSSDSKAGVSPSVRRQTSHNVHYVQAVQLLSEHRYQTTNSSPSCPVRLDSHKPLRVAPILQTGVRSRSFTGTDPKFFGILSFPTCRKVMLFSLPSILLDGGSLPLWRSSTGDLFHGADERPKSFISSLSSVFETWEGVVTIDPRSSYEALNDLRKGDCCGRFVSQMVPFGLTLSVNYGAKCKEFWRTKKLTTDSDHSGVAGVFVVGGRRTRQTLRRRRGLFIVLLPVLLSFRLIFTPAMSREDSLATAMLRSSDSKAGVSPSVRRQTSHNVHYVQVVQLLSERRYQTTNSSPSCPVRLESHKPPRVAPILQISVRSRSFTGTDPKFFGILPFPTCRKVMLFSLPSILLDGGSLPLRRSSTGDLFHGADEWPKSFVIWPMLTALIEVISFYIWVWPICRFEPVSPTIYLQGPKSVEENLIRHVMSFGDWVSYAENSGGFTGFPPPHSTSLYLSCWKKLPEGLPGSVLIRSFSSFEEKLLPPYLLSIERGVPSVSLLSVCFSFFIVLLSCIAVSTGPEDANEITLIFLVDEVWTLTSHYVTILPLFDFVVKVPSTHSSTVLNSLSSSIEDLFCLVYLCVVCYVYGQRGWIILSIYCSDEV</sequence>
<evidence type="ECO:0000256" key="2">
    <source>
        <dbReference type="SAM" id="Phobius"/>
    </source>
</evidence>
<organism evidence="3 4">
    <name type="scientific">Brassica cretica</name>
    <name type="common">Mustard</name>
    <dbReference type="NCBI Taxonomy" id="69181"/>
    <lineage>
        <taxon>Eukaryota</taxon>
        <taxon>Viridiplantae</taxon>
        <taxon>Streptophyta</taxon>
        <taxon>Embryophyta</taxon>
        <taxon>Tracheophyta</taxon>
        <taxon>Spermatophyta</taxon>
        <taxon>Magnoliopsida</taxon>
        <taxon>eudicotyledons</taxon>
        <taxon>Gunneridae</taxon>
        <taxon>Pentapetalae</taxon>
        <taxon>rosids</taxon>
        <taxon>malvids</taxon>
        <taxon>Brassicales</taxon>
        <taxon>Brassicaceae</taxon>
        <taxon>Brassiceae</taxon>
        <taxon>Brassica</taxon>
    </lineage>
</organism>
<dbReference type="Proteomes" id="UP000266723">
    <property type="component" value="Unassembled WGS sequence"/>
</dbReference>
<keyword evidence="2" id="KW-0472">Membrane</keyword>
<comment type="caution">
    <text evidence="3">The sequence shown here is derived from an EMBL/GenBank/DDBJ whole genome shotgun (WGS) entry which is preliminary data.</text>
</comment>
<keyword evidence="2" id="KW-1133">Transmembrane helix</keyword>
<protein>
    <submittedName>
        <fullName evidence="3">Uncharacterized protein</fullName>
    </submittedName>
</protein>
<feature type="transmembrane region" description="Helical" evidence="2">
    <location>
        <begin position="504"/>
        <end position="524"/>
    </location>
</feature>
<name>A0ABQ7BFI1_BRACR</name>
<reference evidence="3 4" key="1">
    <citation type="journal article" date="2020" name="BMC Genomics">
        <title>Intraspecific diversification of the crop wild relative Brassica cretica Lam. using demographic model selection.</title>
        <authorList>
            <person name="Kioukis A."/>
            <person name="Michalopoulou V.A."/>
            <person name="Briers L."/>
            <person name="Pirintsos S."/>
            <person name="Studholme D.J."/>
            <person name="Pavlidis P."/>
            <person name="Sarris P.F."/>
        </authorList>
    </citation>
    <scope>NUCLEOTIDE SEQUENCE [LARGE SCALE GENOMIC DNA]</scope>
    <source>
        <strain evidence="4">cv. PFS-1207/04</strain>
    </source>
</reference>
<accession>A0ABQ7BFI1</accession>
<keyword evidence="2" id="KW-0812">Transmembrane</keyword>
<gene>
    <name evidence="3" type="ORF">DY000_02041559</name>
</gene>
<evidence type="ECO:0000313" key="4">
    <source>
        <dbReference type="Proteomes" id="UP000266723"/>
    </source>
</evidence>
<keyword evidence="4" id="KW-1185">Reference proteome</keyword>
<feature type="transmembrane region" description="Helical" evidence="2">
    <location>
        <begin position="230"/>
        <end position="247"/>
    </location>
</feature>
<evidence type="ECO:0000256" key="1">
    <source>
        <dbReference type="SAM" id="MobiDB-lite"/>
    </source>
</evidence>
<feature type="transmembrane region" description="Helical" evidence="2">
    <location>
        <begin position="386"/>
        <end position="405"/>
    </location>
</feature>